<dbReference type="Proteomes" id="UP000262825">
    <property type="component" value="Unassembled WGS sequence"/>
</dbReference>
<dbReference type="GO" id="GO:0031463">
    <property type="term" value="C:Cul3-RING ubiquitin ligase complex"/>
    <property type="evidence" value="ECO:0007669"/>
    <property type="project" value="UniProtKB-ARBA"/>
</dbReference>
<dbReference type="Gene3D" id="3.30.40.10">
    <property type="entry name" value="Zinc/RING finger domain, C3HC4 (zinc finger)"/>
    <property type="match status" value="1"/>
</dbReference>
<keyword evidence="6" id="KW-0479">Metal-binding</keyword>
<evidence type="ECO:0000256" key="12">
    <source>
        <dbReference type="SAM" id="MobiDB-lite"/>
    </source>
</evidence>
<dbReference type="GO" id="GO:0005634">
    <property type="term" value="C:nucleus"/>
    <property type="evidence" value="ECO:0007669"/>
    <property type="project" value="UniProtKB-SubCell"/>
</dbReference>
<evidence type="ECO:0000256" key="6">
    <source>
        <dbReference type="ARBA" id="ARBA00022723"/>
    </source>
</evidence>
<dbReference type="InterPro" id="IPR013083">
    <property type="entry name" value="Znf_RING/FYVE/PHD"/>
</dbReference>
<protein>
    <submittedName>
        <fullName evidence="14">Probable RING-box protein HRT1</fullName>
    </submittedName>
</protein>
<dbReference type="GO" id="GO:0008270">
    <property type="term" value="F:zinc ion binding"/>
    <property type="evidence" value="ECO:0007669"/>
    <property type="project" value="UniProtKB-KW"/>
</dbReference>
<dbReference type="InterPro" id="IPR024766">
    <property type="entry name" value="Znf_RING_H2"/>
</dbReference>
<comment type="pathway">
    <text evidence="3">Protein modification; protein ubiquitination.</text>
</comment>
<evidence type="ECO:0000313" key="15">
    <source>
        <dbReference type="Proteomes" id="UP000262825"/>
    </source>
</evidence>
<dbReference type="CDD" id="cd16485">
    <property type="entry name" value="mRING-H2-C3H2C2D_RBX1"/>
    <property type="match status" value="1"/>
</dbReference>
<feature type="compositionally biased region" description="Basic and acidic residues" evidence="12">
    <location>
        <begin position="1"/>
        <end position="16"/>
    </location>
</feature>
<dbReference type="VEuPathDB" id="FungiDB:SCODWIG_01468"/>
<keyword evidence="7 11" id="KW-0863">Zinc-finger</keyword>
<dbReference type="UniPathway" id="UPA00143"/>
<name>A0A376B4T7_9ASCO</name>
<dbReference type="Pfam" id="PF12678">
    <property type="entry name" value="zf-rbx1"/>
    <property type="match status" value="1"/>
</dbReference>
<dbReference type="AlphaFoldDB" id="A0A376B4T7"/>
<dbReference type="OrthoDB" id="8962942at2759"/>
<evidence type="ECO:0000256" key="8">
    <source>
        <dbReference type="ARBA" id="ARBA00022786"/>
    </source>
</evidence>
<reference evidence="15" key="1">
    <citation type="submission" date="2018-06" db="EMBL/GenBank/DDBJ databases">
        <authorList>
            <person name="Guldener U."/>
        </authorList>
    </citation>
    <scope>NUCLEOTIDE SEQUENCE [LARGE SCALE GENOMIC DNA]</scope>
    <source>
        <strain evidence="15">UTAD17</strain>
    </source>
</reference>
<evidence type="ECO:0000256" key="3">
    <source>
        <dbReference type="ARBA" id="ARBA00004906"/>
    </source>
</evidence>
<evidence type="ECO:0000256" key="4">
    <source>
        <dbReference type="ARBA" id="ARBA00009273"/>
    </source>
</evidence>
<feature type="domain" description="RING-type" evidence="13">
    <location>
        <begin position="72"/>
        <end position="128"/>
    </location>
</feature>
<feature type="compositionally biased region" description="Basic and acidic residues" evidence="12">
    <location>
        <begin position="35"/>
        <end position="49"/>
    </location>
</feature>
<feature type="region of interest" description="Disordered" evidence="12">
    <location>
        <begin position="1"/>
        <end position="50"/>
    </location>
</feature>
<keyword evidence="8" id="KW-0833">Ubl conjugation pathway</keyword>
<keyword evidence="15" id="KW-1185">Reference proteome</keyword>
<dbReference type="FunFam" id="3.30.40.10:FF:000273">
    <property type="entry name" value="E3 ubiquitin-protein ligase RBX1"/>
    <property type="match status" value="1"/>
</dbReference>
<comment type="similarity">
    <text evidence="4">Belongs to the RING-box family.</text>
</comment>
<keyword evidence="10" id="KW-0539">Nucleus</keyword>
<dbReference type="GO" id="GO:0016567">
    <property type="term" value="P:protein ubiquitination"/>
    <property type="evidence" value="ECO:0007669"/>
    <property type="project" value="UniProtKB-UniPathway"/>
</dbReference>
<gene>
    <name evidence="14" type="ORF">SCODWIG_01468</name>
</gene>
<keyword evidence="5" id="KW-0963">Cytoplasm</keyword>
<comment type="subcellular location">
    <subcellularLocation>
        <location evidence="2">Cytoplasm</location>
    </subcellularLocation>
    <subcellularLocation>
        <location evidence="1">Nucleus</location>
    </subcellularLocation>
</comment>
<evidence type="ECO:0000256" key="7">
    <source>
        <dbReference type="ARBA" id="ARBA00022771"/>
    </source>
</evidence>
<evidence type="ECO:0000256" key="2">
    <source>
        <dbReference type="ARBA" id="ARBA00004496"/>
    </source>
</evidence>
<dbReference type="PANTHER" id="PTHR11210">
    <property type="entry name" value="RING BOX"/>
    <property type="match status" value="1"/>
</dbReference>
<evidence type="ECO:0000256" key="9">
    <source>
        <dbReference type="ARBA" id="ARBA00022833"/>
    </source>
</evidence>
<dbReference type="GO" id="GO:0051603">
    <property type="term" value="P:proteolysis involved in protein catabolic process"/>
    <property type="evidence" value="ECO:0007669"/>
    <property type="project" value="UniProtKB-ARBA"/>
</dbReference>
<dbReference type="SUPFAM" id="SSF57850">
    <property type="entry name" value="RING/U-box"/>
    <property type="match status" value="1"/>
</dbReference>
<dbReference type="PROSITE" id="PS50089">
    <property type="entry name" value="ZF_RING_2"/>
    <property type="match status" value="1"/>
</dbReference>
<dbReference type="InterPro" id="IPR051031">
    <property type="entry name" value="RING-box_E3_Ubiquitin_Ligase"/>
</dbReference>
<organism evidence="14 15">
    <name type="scientific">Saccharomycodes ludwigii</name>
    <dbReference type="NCBI Taxonomy" id="36035"/>
    <lineage>
        <taxon>Eukaryota</taxon>
        <taxon>Fungi</taxon>
        <taxon>Dikarya</taxon>
        <taxon>Ascomycota</taxon>
        <taxon>Saccharomycotina</taxon>
        <taxon>Saccharomycetes</taxon>
        <taxon>Saccharomycodales</taxon>
        <taxon>Saccharomycodaceae</taxon>
        <taxon>Saccharomycodes</taxon>
    </lineage>
</organism>
<accession>A0A376B4T7</accession>
<evidence type="ECO:0000256" key="11">
    <source>
        <dbReference type="PROSITE-ProRule" id="PRU00175"/>
    </source>
</evidence>
<evidence type="ECO:0000313" key="14">
    <source>
        <dbReference type="EMBL" id="SSD59707.1"/>
    </source>
</evidence>
<evidence type="ECO:0000256" key="1">
    <source>
        <dbReference type="ARBA" id="ARBA00004123"/>
    </source>
</evidence>
<evidence type="ECO:0000259" key="13">
    <source>
        <dbReference type="PROSITE" id="PS50089"/>
    </source>
</evidence>
<evidence type="ECO:0000256" key="10">
    <source>
        <dbReference type="ARBA" id="ARBA00023242"/>
    </source>
</evidence>
<dbReference type="GO" id="GO:0005737">
    <property type="term" value="C:cytoplasm"/>
    <property type="evidence" value="ECO:0007669"/>
    <property type="project" value="UniProtKB-SubCell"/>
</dbReference>
<dbReference type="InterPro" id="IPR001841">
    <property type="entry name" value="Znf_RING"/>
</dbReference>
<keyword evidence="9" id="KW-0862">Zinc</keyword>
<proteinExistence type="inferred from homology"/>
<dbReference type="EMBL" id="UFAJ01000190">
    <property type="protein sequence ID" value="SSD59707.1"/>
    <property type="molecule type" value="Genomic_DNA"/>
</dbReference>
<evidence type="ECO:0000256" key="5">
    <source>
        <dbReference type="ARBA" id="ARBA00022490"/>
    </source>
</evidence>
<sequence>MDNKELDKTDNDHLVEDQSAVLTTTNADGMDIDQPEEKQDEEHEQEQKPKKFQVKKWTAVAFWSWDIDVENCAICRNHIMEPCIQCQPTAMSDTNKECVAAWGTCNHVFHLHCINKWLQTRNACPLDNQPWKFAKYGR</sequence>